<comment type="caution">
    <text evidence="5">The sequence shown here is derived from an EMBL/GenBank/DDBJ whole genome shotgun (WGS) entry which is preliminary data.</text>
</comment>
<evidence type="ECO:0000256" key="2">
    <source>
        <dbReference type="RuleBase" id="RU004168"/>
    </source>
</evidence>
<evidence type="ECO:0000256" key="1">
    <source>
        <dbReference type="PROSITE-ProRule" id="PRU00520"/>
    </source>
</evidence>
<dbReference type="Gene3D" id="3.30.70.100">
    <property type="match status" value="1"/>
</dbReference>
<dbReference type="Pfam" id="PF00708">
    <property type="entry name" value="Acylphosphatase"/>
    <property type="match status" value="1"/>
</dbReference>
<feature type="domain" description="Acylphosphatase-like" evidence="4">
    <location>
        <begin position="41"/>
        <end position="131"/>
    </location>
</feature>
<evidence type="ECO:0000313" key="5">
    <source>
        <dbReference type="EMBL" id="NMF26298.1"/>
    </source>
</evidence>
<comment type="similarity">
    <text evidence="2">Belongs to the acylphosphatase family.</text>
</comment>
<dbReference type="RefSeq" id="WP_170104337.1">
    <property type="nucleotide sequence ID" value="NZ_JABAGR010000006.1"/>
</dbReference>
<feature type="active site" evidence="1">
    <location>
        <position position="74"/>
    </location>
</feature>
<accession>A0A7X9TB98</accession>
<organism evidence="5 6">
    <name type="scientific">Parafannyhessea umbonata</name>
    <dbReference type="NCBI Taxonomy" id="604330"/>
    <lineage>
        <taxon>Bacteria</taxon>
        <taxon>Bacillati</taxon>
        <taxon>Actinomycetota</taxon>
        <taxon>Coriobacteriia</taxon>
        <taxon>Coriobacteriales</taxon>
        <taxon>Atopobiaceae</taxon>
        <taxon>Parafannyhessea</taxon>
    </lineage>
</organism>
<sequence>MLHTDTTDGRGSSSNAPARGASPKNAVQDAVDAGTTGSVRRLHLVFRGEVQGVGFRWTSSRCANSVGCTGWVRNEPDWQTVTMELQGTQEQISAFFGAFAHAYARYPIEYVIDEKDDIPPVEGEPDFRVRY</sequence>
<dbReference type="SUPFAM" id="SSF54975">
    <property type="entry name" value="Acylphosphatase/BLUF domain-like"/>
    <property type="match status" value="1"/>
</dbReference>
<dbReference type="EC" id="3.6.1.7" evidence="1"/>
<dbReference type="AlphaFoldDB" id="A0A7X9TB98"/>
<dbReference type="InterPro" id="IPR001792">
    <property type="entry name" value="Acylphosphatase-like_dom"/>
</dbReference>
<feature type="active site" evidence="1">
    <location>
        <position position="56"/>
    </location>
</feature>
<evidence type="ECO:0000256" key="3">
    <source>
        <dbReference type="SAM" id="MobiDB-lite"/>
    </source>
</evidence>
<dbReference type="GO" id="GO:0003998">
    <property type="term" value="F:acylphosphatase activity"/>
    <property type="evidence" value="ECO:0007669"/>
    <property type="project" value="UniProtKB-EC"/>
</dbReference>
<dbReference type="InterPro" id="IPR036046">
    <property type="entry name" value="Acylphosphatase-like_dom_sf"/>
</dbReference>
<dbReference type="Proteomes" id="UP000565613">
    <property type="component" value="Unassembled WGS sequence"/>
</dbReference>
<evidence type="ECO:0000313" key="6">
    <source>
        <dbReference type="Proteomes" id="UP000565613"/>
    </source>
</evidence>
<comment type="catalytic activity">
    <reaction evidence="1">
        <text>an acyl phosphate + H2O = a carboxylate + phosphate + H(+)</text>
        <dbReference type="Rhea" id="RHEA:14965"/>
        <dbReference type="ChEBI" id="CHEBI:15377"/>
        <dbReference type="ChEBI" id="CHEBI:15378"/>
        <dbReference type="ChEBI" id="CHEBI:29067"/>
        <dbReference type="ChEBI" id="CHEBI:43474"/>
        <dbReference type="ChEBI" id="CHEBI:59918"/>
        <dbReference type="EC" id="3.6.1.7"/>
    </reaction>
</comment>
<evidence type="ECO:0000259" key="4">
    <source>
        <dbReference type="PROSITE" id="PS51160"/>
    </source>
</evidence>
<reference evidence="5 6" key="1">
    <citation type="submission" date="2020-04" db="EMBL/GenBank/DDBJ databases">
        <authorList>
            <person name="Hitch T.C.A."/>
            <person name="Wylensek D."/>
            <person name="Clavel T."/>
        </authorList>
    </citation>
    <scope>NUCLEOTIDE SEQUENCE [LARGE SCALE GENOMIC DNA]</scope>
    <source>
        <strain evidence="5 6">105184</strain>
    </source>
</reference>
<keyword evidence="1" id="KW-0378">Hydrolase</keyword>
<dbReference type="PROSITE" id="PS51160">
    <property type="entry name" value="ACYLPHOSPHATASE_3"/>
    <property type="match status" value="1"/>
</dbReference>
<dbReference type="EMBL" id="JABAGR010000006">
    <property type="protein sequence ID" value="NMF26298.1"/>
    <property type="molecule type" value="Genomic_DNA"/>
</dbReference>
<proteinExistence type="inferred from homology"/>
<protein>
    <recommendedName>
        <fullName evidence="1">acylphosphatase</fullName>
        <ecNumber evidence="1">3.6.1.7</ecNumber>
    </recommendedName>
</protein>
<feature type="region of interest" description="Disordered" evidence="3">
    <location>
        <begin position="1"/>
        <end position="33"/>
    </location>
</feature>
<name>A0A7X9TB98_9ACTN</name>
<gene>
    <name evidence="5" type="ORF">HF885_07625</name>
</gene>